<protein>
    <submittedName>
        <fullName evidence="1">Uncharacterized protein</fullName>
    </submittedName>
</protein>
<comment type="caution">
    <text evidence="1">The sequence shown here is derived from an EMBL/GenBank/DDBJ whole genome shotgun (WGS) entry which is preliminary data.</text>
</comment>
<accession>A0A133P5C2</accession>
<sequence>MRDTIETMEYKYDEFSFAILEDDFYKAVKEAKSFNEIEFSYYGSDWKIDSLNENIKNNKYEISNEKVNSWDKRSQGIGIAD</sequence>
<dbReference type="PATRIC" id="fig|851.8.peg.736"/>
<proteinExistence type="predicted"/>
<dbReference type="Proteomes" id="UP000070401">
    <property type="component" value="Unassembled WGS sequence"/>
</dbReference>
<dbReference type="eggNOG" id="ENOG50330MQ">
    <property type="taxonomic scope" value="Bacteria"/>
</dbReference>
<keyword evidence="2" id="KW-1185">Reference proteome</keyword>
<organism evidence="1 2">
    <name type="scientific">Fusobacterium nucleatum</name>
    <dbReference type="NCBI Taxonomy" id="851"/>
    <lineage>
        <taxon>Bacteria</taxon>
        <taxon>Fusobacteriati</taxon>
        <taxon>Fusobacteriota</taxon>
        <taxon>Fusobacteriia</taxon>
        <taxon>Fusobacteriales</taxon>
        <taxon>Fusobacteriaceae</taxon>
        <taxon>Fusobacterium</taxon>
    </lineage>
</organism>
<evidence type="ECO:0000313" key="1">
    <source>
        <dbReference type="EMBL" id="KXA23732.1"/>
    </source>
</evidence>
<dbReference type="STRING" id="1408287.GCA_000493815_01390"/>
<dbReference type="AlphaFoldDB" id="A0A133P5C2"/>
<gene>
    <name evidence="1" type="ORF">HMPREF3221_00732</name>
</gene>
<dbReference type="EMBL" id="LRPY01000064">
    <property type="protein sequence ID" value="KXA23732.1"/>
    <property type="molecule type" value="Genomic_DNA"/>
</dbReference>
<name>A0A133P5C2_FUSNU</name>
<evidence type="ECO:0000313" key="2">
    <source>
        <dbReference type="Proteomes" id="UP000070401"/>
    </source>
</evidence>
<reference evidence="2" key="1">
    <citation type="submission" date="2016-01" db="EMBL/GenBank/DDBJ databases">
        <authorList>
            <person name="Mitreva M."/>
            <person name="Pepin K.H."/>
            <person name="Mihindukulasuriya K.A."/>
            <person name="Fulton R."/>
            <person name="Fronick C."/>
            <person name="O'Laughlin M."/>
            <person name="Miner T."/>
            <person name="Herter B."/>
            <person name="Rosa B.A."/>
            <person name="Cordes M."/>
            <person name="Tomlinson C."/>
            <person name="Wollam A."/>
            <person name="Palsikar V.B."/>
            <person name="Mardis E.R."/>
            <person name="Wilson R.K."/>
        </authorList>
    </citation>
    <scope>NUCLEOTIDE SEQUENCE [LARGE SCALE GENOMIC DNA]</scope>
    <source>
        <strain evidence="2">MJR7757B</strain>
    </source>
</reference>